<dbReference type="EMBL" id="JAUJFL010000007">
    <property type="protein sequence ID" value="KAK2599309.1"/>
    <property type="molecule type" value="Genomic_DNA"/>
</dbReference>
<dbReference type="AlphaFoldDB" id="A0AAD9S4U5"/>
<dbReference type="InterPro" id="IPR022025">
    <property type="entry name" value="Amidoligase_2"/>
</dbReference>
<sequence length="351" mass="40428">MPQYTQYIQVVNRDDRRRPAPATASSSQSLVQQTMTLGCEVETNLRAKSSGDDISRFGDANDRAAVAQFASRVCTYFDNYMESHRKAGRMRVKGDPRYGSGYSIALWTIERDGSIRKDSTRQVSMEIVSPIMVYDTTELWRDSVKSMYKSVGDRYSFEANESCGLHVHLKPSVCWNMKDLRALSKAIVYFEPCLQALLPSHRASRNFYCKQNYSENPYLTSQDIGRCFETINNMSGISDLKNVMNYDRENGQTRYYAWNFTNLQWDAQRQELNGTVEYRNPPFANSASTCLAWMELALTFASAARKVSVRGAKIRQKFSRDLPGLKEFLEYGAVQWTHKSDYESLFPRRRR</sequence>
<dbReference type="PANTHER" id="PTHR36847">
    <property type="entry name" value="AMIDOLIGASE ENZYME"/>
    <property type="match status" value="1"/>
</dbReference>
<protein>
    <recommendedName>
        <fullName evidence="3">Amidoligase enzyme</fullName>
    </recommendedName>
</protein>
<evidence type="ECO:0000313" key="1">
    <source>
        <dbReference type="EMBL" id="KAK2599309.1"/>
    </source>
</evidence>
<organism evidence="1 2">
    <name type="scientific">Phomopsis amygdali</name>
    <name type="common">Fusicoccum amygdali</name>
    <dbReference type="NCBI Taxonomy" id="1214568"/>
    <lineage>
        <taxon>Eukaryota</taxon>
        <taxon>Fungi</taxon>
        <taxon>Dikarya</taxon>
        <taxon>Ascomycota</taxon>
        <taxon>Pezizomycotina</taxon>
        <taxon>Sordariomycetes</taxon>
        <taxon>Sordariomycetidae</taxon>
        <taxon>Diaporthales</taxon>
        <taxon>Diaporthaceae</taxon>
        <taxon>Diaporthe</taxon>
    </lineage>
</organism>
<keyword evidence="2" id="KW-1185">Reference proteome</keyword>
<accession>A0AAD9S4U5</accession>
<dbReference type="Proteomes" id="UP001265746">
    <property type="component" value="Unassembled WGS sequence"/>
</dbReference>
<evidence type="ECO:0008006" key="3">
    <source>
        <dbReference type="Google" id="ProtNLM"/>
    </source>
</evidence>
<dbReference type="Pfam" id="PF12224">
    <property type="entry name" value="Amidoligase_2"/>
    <property type="match status" value="1"/>
</dbReference>
<gene>
    <name evidence="1" type="ORF">N8I77_011078</name>
</gene>
<proteinExistence type="predicted"/>
<dbReference type="PANTHER" id="PTHR36847:SF1">
    <property type="entry name" value="AMIDOLIGASE ENZYME"/>
    <property type="match status" value="1"/>
</dbReference>
<reference evidence="1" key="1">
    <citation type="submission" date="2023-06" db="EMBL/GenBank/DDBJ databases">
        <authorList>
            <person name="Noh H."/>
        </authorList>
    </citation>
    <scope>NUCLEOTIDE SEQUENCE</scope>
    <source>
        <strain evidence="1">DUCC20226</strain>
    </source>
</reference>
<name>A0AAD9S4U5_PHOAM</name>
<comment type="caution">
    <text evidence="1">The sequence shown here is derived from an EMBL/GenBank/DDBJ whole genome shotgun (WGS) entry which is preliminary data.</text>
</comment>
<evidence type="ECO:0000313" key="2">
    <source>
        <dbReference type="Proteomes" id="UP001265746"/>
    </source>
</evidence>